<dbReference type="Pfam" id="PF01126">
    <property type="entry name" value="Heme_oxygenase"/>
    <property type="match status" value="1"/>
</dbReference>
<reference evidence="5" key="1">
    <citation type="journal article" date="2019" name="Int. J. Syst. Evol. Microbiol.">
        <title>The Global Catalogue of Microorganisms (GCM) 10K type strain sequencing project: providing services to taxonomists for standard genome sequencing and annotation.</title>
        <authorList>
            <consortium name="The Broad Institute Genomics Platform"/>
            <consortium name="The Broad Institute Genome Sequencing Center for Infectious Disease"/>
            <person name="Wu L."/>
            <person name="Ma J."/>
        </authorList>
    </citation>
    <scope>NUCLEOTIDE SEQUENCE [LARGE SCALE GENOMIC DNA]</scope>
    <source>
        <strain evidence="5">CGMCC 4.7397</strain>
    </source>
</reference>
<dbReference type="InterPro" id="IPR016053">
    <property type="entry name" value="Haem_Oase-like"/>
</dbReference>
<comment type="caution">
    <text evidence="4">The sequence shown here is derived from an EMBL/GenBank/DDBJ whole genome shotgun (WGS) entry which is preliminary data.</text>
</comment>
<evidence type="ECO:0000256" key="1">
    <source>
        <dbReference type="ARBA" id="ARBA00022617"/>
    </source>
</evidence>
<dbReference type="SUPFAM" id="SSF48613">
    <property type="entry name" value="Heme oxygenase-like"/>
    <property type="match status" value="1"/>
</dbReference>
<dbReference type="PRINTS" id="PR00088">
    <property type="entry name" value="HAEMOXYGNASE"/>
</dbReference>
<protein>
    <submittedName>
        <fullName evidence="4">Heme oxygenase (Biliverdin-producing)</fullName>
    </submittedName>
</protein>
<dbReference type="RefSeq" id="WP_379563252.1">
    <property type="nucleotide sequence ID" value="NZ_JBHSQK010000004.1"/>
</dbReference>
<keyword evidence="1" id="KW-0349">Heme</keyword>
<evidence type="ECO:0000313" key="5">
    <source>
        <dbReference type="Proteomes" id="UP001596119"/>
    </source>
</evidence>
<dbReference type="EMBL" id="JBHSQK010000004">
    <property type="protein sequence ID" value="MFC5946907.1"/>
    <property type="molecule type" value="Genomic_DNA"/>
</dbReference>
<evidence type="ECO:0000256" key="2">
    <source>
        <dbReference type="ARBA" id="ARBA00022723"/>
    </source>
</evidence>
<dbReference type="PANTHER" id="PTHR10720:SF0">
    <property type="entry name" value="HEME OXYGENASE"/>
    <property type="match status" value="1"/>
</dbReference>
<dbReference type="PANTHER" id="PTHR10720">
    <property type="entry name" value="HEME OXYGENASE"/>
    <property type="match status" value="1"/>
</dbReference>
<keyword evidence="2" id="KW-0479">Metal-binding</keyword>
<sequence>MGELSTGLRQATAEVHERAHRSTYMAALLAGRLPLSAYTLLAEQYLAIYGALEAAGDALAGDPAAGPFVIDELRRLPALRRDVEALGGSVEAPRVLPATATYVARLGAAAGDGPVFVAHHYTRYLGDLAGGQVVGKVLERTYGVTGPGALFYDFSALGSPSRFRARYRALLDAAPWDDIEQRRVADEAVRAFELNIAVFEELAAATGLPAAA</sequence>
<proteinExistence type="predicted"/>
<keyword evidence="5" id="KW-1185">Reference proteome</keyword>
<dbReference type="Proteomes" id="UP001596119">
    <property type="component" value="Unassembled WGS sequence"/>
</dbReference>
<dbReference type="InterPro" id="IPR016084">
    <property type="entry name" value="Haem_Oase-like_multi-hlx"/>
</dbReference>
<gene>
    <name evidence="4" type="ORF">ACFQH9_01280</name>
</gene>
<evidence type="ECO:0000256" key="3">
    <source>
        <dbReference type="ARBA" id="ARBA00023004"/>
    </source>
</evidence>
<dbReference type="InterPro" id="IPR002051">
    <property type="entry name" value="Haem_Oase"/>
</dbReference>
<dbReference type="CDD" id="cd19165">
    <property type="entry name" value="HemeO"/>
    <property type="match status" value="1"/>
</dbReference>
<accession>A0ABW1I3G3</accession>
<name>A0ABW1I3G3_9PSEU</name>
<keyword evidence="3" id="KW-0408">Iron</keyword>
<dbReference type="PIRSF" id="PIRSF000343">
    <property type="entry name" value="Haem_Oase"/>
    <property type="match status" value="1"/>
</dbReference>
<organism evidence="4 5">
    <name type="scientific">Pseudonocardia lutea</name>
    <dbReference type="NCBI Taxonomy" id="2172015"/>
    <lineage>
        <taxon>Bacteria</taxon>
        <taxon>Bacillati</taxon>
        <taxon>Actinomycetota</taxon>
        <taxon>Actinomycetes</taxon>
        <taxon>Pseudonocardiales</taxon>
        <taxon>Pseudonocardiaceae</taxon>
        <taxon>Pseudonocardia</taxon>
    </lineage>
</organism>
<dbReference type="Gene3D" id="1.20.910.10">
    <property type="entry name" value="Heme oxygenase-like"/>
    <property type="match status" value="1"/>
</dbReference>
<evidence type="ECO:0000313" key="4">
    <source>
        <dbReference type="EMBL" id="MFC5946907.1"/>
    </source>
</evidence>